<feature type="domain" description="Type II secretion system protein GspG C-terminal" evidence="3">
    <location>
        <begin position="55"/>
        <end position="152"/>
    </location>
</feature>
<dbReference type="InterPro" id="IPR013545">
    <property type="entry name" value="T2SS_protein-GspG_C"/>
</dbReference>
<protein>
    <submittedName>
        <fullName evidence="4">Type II secretion system major pseudopilin GspG</fullName>
    </submittedName>
    <submittedName>
        <fullName evidence="5">Type II secretion system protein GspG</fullName>
    </submittedName>
</protein>
<dbReference type="InterPro" id="IPR010054">
    <property type="entry name" value="Type2_sec_GspG"/>
</dbReference>
<dbReference type="InterPro" id="IPR045584">
    <property type="entry name" value="Pilin-like"/>
</dbReference>
<dbReference type="Proteomes" id="UP000197596">
    <property type="component" value="Unassembled WGS sequence"/>
</dbReference>
<evidence type="ECO:0000313" key="7">
    <source>
        <dbReference type="Proteomes" id="UP000536746"/>
    </source>
</evidence>
<dbReference type="OrthoDB" id="9795612at2"/>
<dbReference type="EMBL" id="NJGU01000017">
    <property type="protein sequence ID" value="OWY26669.1"/>
    <property type="molecule type" value="Genomic_DNA"/>
</dbReference>
<reference evidence="5 6" key="1">
    <citation type="submission" date="2017-06" db="EMBL/GenBank/DDBJ databases">
        <title>Herbaspirillum phytohormonus sp. nov., isolated from the root nodule of Robinia pseudoacacia in lead-zinc mine.</title>
        <authorList>
            <person name="Fan M."/>
            <person name="Lin Y."/>
        </authorList>
    </citation>
    <scope>NUCLEOTIDE SEQUENCE [LARGE SCALE GENOMIC DNA]</scope>
    <source>
        <strain evidence="5 6">HZ10</strain>
    </source>
</reference>
<dbReference type="EMBL" id="JABFMT010000019">
    <property type="protein sequence ID" value="NUU03256.1"/>
    <property type="molecule type" value="Genomic_DNA"/>
</dbReference>
<evidence type="ECO:0000313" key="5">
    <source>
        <dbReference type="EMBL" id="OWY26669.1"/>
    </source>
</evidence>
<keyword evidence="2" id="KW-1133">Transmembrane helix</keyword>
<dbReference type="GO" id="GO:0015628">
    <property type="term" value="P:protein secretion by the type II secretion system"/>
    <property type="evidence" value="ECO:0007669"/>
    <property type="project" value="InterPro"/>
</dbReference>
<dbReference type="GO" id="GO:0015627">
    <property type="term" value="C:type II protein secretion system complex"/>
    <property type="evidence" value="ECO:0007669"/>
    <property type="project" value="InterPro"/>
</dbReference>
<evidence type="ECO:0000256" key="2">
    <source>
        <dbReference type="SAM" id="Phobius"/>
    </source>
</evidence>
<evidence type="ECO:0000313" key="6">
    <source>
        <dbReference type="Proteomes" id="UP000197596"/>
    </source>
</evidence>
<dbReference type="NCBIfam" id="TIGR01710">
    <property type="entry name" value="typeII_sec_gspG"/>
    <property type="match status" value="1"/>
</dbReference>
<gene>
    <name evidence="5" type="primary">gspG</name>
    <name evidence="5" type="ORF">CEJ42_23195</name>
    <name evidence="4" type="ORF">HNO84_16745</name>
</gene>
<accession>A0A246WKJ4</accession>
<evidence type="ECO:0000259" key="3">
    <source>
        <dbReference type="Pfam" id="PF08334"/>
    </source>
</evidence>
<dbReference type="Proteomes" id="UP000536746">
    <property type="component" value="Unassembled WGS sequence"/>
</dbReference>
<keyword evidence="2" id="KW-0812">Transmembrane</keyword>
<organism evidence="5 6">
    <name type="scientific">Herbaspirillum robiniae</name>
    <dbReference type="NCBI Taxonomy" id="2014887"/>
    <lineage>
        <taxon>Bacteria</taxon>
        <taxon>Pseudomonadati</taxon>
        <taxon>Pseudomonadota</taxon>
        <taxon>Betaproteobacteria</taxon>
        <taxon>Burkholderiales</taxon>
        <taxon>Oxalobacteraceae</taxon>
        <taxon>Herbaspirillum</taxon>
    </lineage>
</organism>
<sequence>MRRSLLPSRRHPAFLFLQRGLARLRWIIVLTVLAVAAAIGVPRVAERIAHDHGPQAQAVDADLRAIAAGLEQYRKDNGRYPSTQQGLLALVIRPTRAPLAPAWQVGGYVERLPRDPWGNPYQYGADDDGGSFQLFSFGQAGPDGGEDDPHVIRLH</sequence>
<feature type="transmembrane region" description="Helical" evidence="2">
    <location>
        <begin position="21"/>
        <end position="41"/>
    </location>
</feature>
<feature type="region of interest" description="Disordered" evidence="1">
    <location>
        <begin position="134"/>
        <end position="155"/>
    </location>
</feature>
<keyword evidence="7" id="KW-1185">Reference proteome</keyword>
<dbReference type="RefSeq" id="WP_079217220.1">
    <property type="nucleotide sequence ID" value="NZ_CP018845.1"/>
</dbReference>
<evidence type="ECO:0000256" key="1">
    <source>
        <dbReference type="SAM" id="MobiDB-lite"/>
    </source>
</evidence>
<dbReference type="Gene3D" id="3.30.700.10">
    <property type="entry name" value="Glycoprotein, Type 4 Pilin"/>
    <property type="match status" value="1"/>
</dbReference>
<reference evidence="4 7" key="2">
    <citation type="journal article" date="2020" name="Front. Plant Sci.">
        <title>Isolation of Rhizosphere Bacteria That Improve Quality and Water Stress Tolerance in Greenhouse Ornamentals.</title>
        <authorList>
            <person name="Nordstedt N.P."/>
            <person name="Jones M.L."/>
        </authorList>
    </citation>
    <scope>NUCLEOTIDE SEQUENCE [LARGE SCALE GENOMIC DNA]</scope>
    <source>
        <strain evidence="4 7">C6C2</strain>
    </source>
</reference>
<evidence type="ECO:0000313" key="4">
    <source>
        <dbReference type="EMBL" id="NUU03256.1"/>
    </source>
</evidence>
<proteinExistence type="predicted"/>
<dbReference type="Pfam" id="PF08334">
    <property type="entry name" value="T2SSG"/>
    <property type="match status" value="1"/>
</dbReference>
<dbReference type="AlphaFoldDB" id="A0A246WKJ4"/>
<comment type="caution">
    <text evidence="5">The sequence shown here is derived from an EMBL/GenBank/DDBJ whole genome shotgun (WGS) entry which is preliminary data.</text>
</comment>
<keyword evidence="2" id="KW-0472">Membrane</keyword>
<dbReference type="SUPFAM" id="SSF54523">
    <property type="entry name" value="Pili subunits"/>
    <property type="match status" value="1"/>
</dbReference>
<name>A0A246WKJ4_9BURK</name>